<reference evidence="1" key="1">
    <citation type="submission" date="2015-06" db="EMBL/GenBank/DDBJ databases">
        <authorList>
            <person name="Joergensen T."/>
        </authorList>
    </citation>
    <scope>NUCLEOTIDE SEQUENCE</scope>
    <source>
        <strain evidence="1">RGFK0798</strain>
    </source>
</reference>
<sequence>MANLATIQKIAKVREIDSTKRDICELRFEDSLWHVVGQKNTYSIGQRVVFFAPGSVIPKDTEAYKHLCDFVRSNAKGMEVTDDCIHVHASSVGIKHKTHGLVLPLSLFPELEKLPVRSDVTDRIGVISERALDTYVICSSTAAVKLPQPDWIPVRKFVDLRDCPKMFDKYRRSRFYGELMIDGSIPVAVYCVSDKYDADRFGACVFGNKIKRPRYSQAEIKRLLYQQPKKERGCLLSLWELIAQCCQSLWYWSRHTDQELQEDQKEIDDLELMLLLERHDLWSTIEIENIEPALRDWQQRTGRSIVVFFEWVGPDIQGNPERYPDHRLYASDVYDLDGQKWLLPKERELFLDGISKRIRQVVKCYYDYPFAGSSVDSTIGLVADICNNRNTGKKGIIFKSSQEPYVTFKVLSDLYGKKTKTRLSKAATANDYFAAQERKRKEKQERYYDNSRMS</sequence>
<evidence type="ECO:0000313" key="1">
    <source>
        <dbReference type="EMBL" id="CRY95864.1"/>
    </source>
</evidence>
<organism evidence="1">
    <name type="scientific">uncultured prokaryote</name>
    <dbReference type="NCBI Taxonomy" id="198431"/>
    <lineage>
        <taxon>unclassified sequences</taxon>
        <taxon>environmental samples</taxon>
    </lineage>
</organism>
<dbReference type="EMBL" id="LN853406">
    <property type="protein sequence ID" value="CRY95864.1"/>
    <property type="molecule type" value="Genomic_DNA"/>
</dbReference>
<reference evidence="1" key="2">
    <citation type="submission" date="2015-07" db="EMBL/GenBank/DDBJ databases">
        <title>Plasmids, circular viruses and viroids from rat gut.</title>
        <authorList>
            <person name="Jorgensen T.J."/>
            <person name="Hansen M.A."/>
            <person name="Xu Z."/>
            <person name="Tabak M.A."/>
            <person name="Sorensen S.J."/>
            <person name="Hansen L.H."/>
        </authorList>
    </citation>
    <scope>NUCLEOTIDE SEQUENCE</scope>
    <source>
        <strain evidence="1">RGFK0798</strain>
    </source>
</reference>
<dbReference type="Gene3D" id="3.30.470.30">
    <property type="entry name" value="DNA ligase/mRNA capping enzyme"/>
    <property type="match status" value="1"/>
</dbReference>
<protein>
    <recommendedName>
        <fullName evidence="2">RNA ligase domain-containing protein</fullName>
    </recommendedName>
</protein>
<name>A0A0H5Q399_9ZZZZ</name>
<evidence type="ECO:0008006" key="2">
    <source>
        <dbReference type="Google" id="ProtNLM"/>
    </source>
</evidence>
<proteinExistence type="predicted"/>
<dbReference type="AlphaFoldDB" id="A0A0H5Q399"/>
<accession>A0A0H5Q399</accession>